<sequence length="226" mass="23785">MEKLHCIFSVCVLCVVLAGVQRTSAFPTGSPVSACSDLMPVHIDGELQKGASPYMIILNDTVYGSAAIRVSITAVGPATKEFMAFMLQARNEAGSPQGNFGDVPVASKAMTCYKDGDTLTHTAAFIRQSMEVTWFPPANNVGKITITTPFIGNTAFIGSTPFIGNTAFIGSKPTPFIGNTAFIGSTPFIGNTAFIGSTPFIDSIPFIGSTPFIDSIPFIGSTSFTD</sequence>
<dbReference type="Proteomes" id="UP000076420">
    <property type="component" value="Unassembled WGS sequence"/>
</dbReference>
<organism evidence="3 4">
    <name type="scientific">Biomphalaria glabrata</name>
    <name type="common">Bloodfluke planorb</name>
    <name type="synonym">Freshwater snail</name>
    <dbReference type="NCBI Taxonomy" id="6526"/>
    <lineage>
        <taxon>Eukaryota</taxon>
        <taxon>Metazoa</taxon>
        <taxon>Spiralia</taxon>
        <taxon>Lophotrochozoa</taxon>
        <taxon>Mollusca</taxon>
        <taxon>Gastropoda</taxon>
        <taxon>Heterobranchia</taxon>
        <taxon>Euthyneura</taxon>
        <taxon>Panpulmonata</taxon>
        <taxon>Hygrophila</taxon>
        <taxon>Lymnaeoidea</taxon>
        <taxon>Planorbidae</taxon>
        <taxon>Biomphalaria</taxon>
    </lineage>
</organism>
<dbReference type="InterPro" id="IPR042307">
    <property type="entry name" value="Reeler_sf"/>
</dbReference>
<reference evidence="3" key="1">
    <citation type="submission" date="2020-05" db="UniProtKB">
        <authorList>
            <consortium name="EnsemblMetazoa"/>
        </authorList>
    </citation>
    <scope>IDENTIFICATION</scope>
    <source>
        <strain evidence="3">BB02</strain>
    </source>
</reference>
<evidence type="ECO:0000313" key="3">
    <source>
        <dbReference type="EnsemblMetazoa" id="BGLB020298-PA"/>
    </source>
</evidence>
<dbReference type="EnsemblMetazoa" id="BGLB020298-RA">
    <property type="protein sequence ID" value="BGLB020298-PA"/>
    <property type="gene ID" value="BGLB020298"/>
</dbReference>
<feature type="chain" id="PRO_5012135234" description="Reelin domain-containing protein" evidence="1">
    <location>
        <begin position="26"/>
        <end position="226"/>
    </location>
</feature>
<dbReference type="Pfam" id="PF02014">
    <property type="entry name" value="Reeler"/>
    <property type="match status" value="1"/>
</dbReference>
<feature type="signal peptide" evidence="1">
    <location>
        <begin position="1"/>
        <end position="25"/>
    </location>
</feature>
<dbReference type="InterPro" id="IPR011004">
    <property type="entry name" value="Trimer_LpxA-like_sf"/>
</dbReference>
<dbReference type="GO" id="GO:0016020">
    <property type="term" value="C:membrane"/>
    <property type="evidence" value="ECO:0007669"/>
    <property type="project" value="TreeGrafter"/>
</dbReference>
<protein>
    <recommendedName>
        <fullName evidence="2">Reelin domain-containing protein</fullName>
    </recommendedName>
</protein>
<evidence type="ECO:0000313" key="4">
    <source>
        <dbReference type="Proteomes" id="UP000076420"/>
    </source>
</evidence>
<gene>
    <name evidence="3" type="primary">106061623</name>
</gene>
<name>A0A2C9KJ69_BIOGL</name>
<dbReference type="PANTHER" id="PTHR45828:SF33">
    <property type="entry name" value="DOMON DOMAIN-CONTAINING PROTEIN"/>
    <property type="match status" value="1"/>
</dbReference>
<dbReference type="SUPFAM" id="SSF51161">
    <property type="entry name" value="Trimeric LpxA-like enzymes"/>
    <property type="match status" value="1"/>
</dbReference>
<dbReference type="InterPro" id="IPR002861">
    <property type="entry name" value="Reeler_dom"/>
</dbReference>
<dbReference type="InterPro" id="IPR051237">
    <property type="entry name" value="Ferric-chelate_Red/DefProt"/>
</dbReference>
<dbReference type="AlphaFoldDB" id="A0A2C9KJ69"/>
<dbReference type="OrthoDB" id="2419613at2759"/>
<dbReference type="PANTHER" id="PTHR45828">
    <property type="entry name" value="CYTOCHROME B561/FERRIC REDUCTASE TRANSMEMBRANE"/>
    <property type="match status" value="1"/>
</dbReference>
<dbReference type="KEGG" id="bgt:106061623"/>
<dbReference type="CDD" id="cd08544">
    <property type="entry name" value="Reeler"/>
    <property type="match status" value="1"/>
</dbReference>
<feature type="domain" description="Reelin" evidence="2">
    <location>
        <begin position="35"/>
        <end position="151"/>
    </location>
</feature>
<keyword evidence="1" id="KW-0732">Signal</keyword>
<dbReference type="Gene3D" id="2.60.40.4060">
    <property type="entry name" value="Reeler domain"/>
    <property type="match status" value="1"/>
</dbReference>
<evidence type="ECO:0000256" key="1">
    <source>
        <dbReference type="SAM" id="SignalP"/>
    </source>
</evidence>
<accession>A0A2C9KJ69</accession>
<proteinExistence type="predicted"/>
<dbReference type="VEuPathDB" id="VectorBase:BGLB020298"/>
<dbReference type="VEuPathDB" id="VectorBase:BGLAX_039207"/>
<evidence type="ECO:0000259" key="2">
    <source>
        <dbReference type="Pfam" id="PF02014"/>
    </source>
</evidence>